<comment type="caution">
    <text evidence="2">The sequence shown here is derived from an EMBL/GenBank/DDBJ whole genome shotgun (WGS) entry which is preliminary data.</text>
</comment>
<feature type="compositionally biased region" description="Polar residues" evidence="1">
    <location>
        <begin position="63"/>
        <end position="83"/>
    </location>
</feature>
<accession>A0ABS2IB47</accession>
<evidence type="ECO:0000256" key="1">
    <source>
        <dbReference type="SAM" id="MobiDB-lite"/>
    </source>
</evidence>
<evidence type="ECO:0000313" key="2">
    <source>
        <dbReference type="EMBL" id="MBM7059060.1"/>
    </source>
</evidence>
<proteinExistence type="predicted"/>
<evidence type="ECO:0000313" key="3">
    <source>
        <dbReference type="Proteomes" id="UP000712045"/>
    </source>
</evidence>
<keyword evidence="3" id="KW-1185">Reference proteome</keyword>
<reference evidence="2 3" key="1">
    <citation type="submission" date="2021-02" db="EMBL/GenBank/DDBJ databases">
        <title>Genome Streptomyces sp. RHZ10.</title>
        <authorList>
            <person name="Besaury L."/>
        </authorList>
    </citation>
    <scope>NUCLEOTIDE SEQUENCE [LARGE SCALE GENOMIC DNA]</scope>
    <source>
        <strain evidence="2 3">RHZ10</strain>
    </source>
</reference>
<dbReference type="Proteomes" id="UP000712045">
    <property type="component" value="Unassembled WGS sequence"/>
</dbReference>
<dbReference type="EMBL" id="JAFEUF010000580">
    <property type="protein sequence ID" value="MBM7059060.1"/>
    <property type="molecule type" value="Genomic_DNA"/>
</dbReference>
<gene>
    <name evidence="2" type="ORF">JS521_36145</name>
</gene>
<feature type="region of interest" description="Disordered" evidence="1">
    <location>
        <begin position="60"/>
        <end position="83"/>
    </location>
</feature>
<protein>
    <submittedName>
        <fullName evidence="2">Uncharacterized protein</fullName>
    </submittedName>
</protein>
<sequence length="83" mass="8941">PPARPAHEDKRARAYRRTSPPSTYALYAATNARRATRSTGRNAFPRAAISDELTAPPCPFSYATETSSPTRCAISSTRTARGG</sequence>
<name>A0ABS2IB47_9ACTN</name>
<feature type="non-terminal residue" evidence="2">
    <location>
        <position position="1"/>
    </location>
</feature>
<organism evidence="2 3">
    <name type="scientific">Streptomyces durocortorensis</name>
    <dbReference type="NCBI Taxonomy" id="2811104"/>
    <lineage>
        <taxon>Bacteria</taxon>
        <taxon>Bacillati</taxon>
        <taxon>Actinomycetota</taxon>
        <taxon>Actinomycetes</taxon>
        <taxon>Kitasatosporales</taxon>
        <taxon>Streptomycetaceae</taxon>
        <taxon>Streptomyces</taxon>
    </lineage>
</organism>